<dbReference type="Proteomes" id="UP000029453">
    <property type="component" value="Unassembled WGS sequence"/>
</dbReference>
<dbReference type="AlphaFoldDB" id="M9M4H6"/>
<comment type="caution">
    <text evidence="3">The sequence shown here is derived from an EMBL/GenBank/DDBJ whole genome shotgun (WGS) entry which is preliminary data.</text>
</comment>
<feature type="domain" description="HTH cro/C1-type" evidence="2">
    <location>
        <begin position="2"/>
        <end position="40"/>
    </location>
</feature>
<evidence type="ECO:0000259" key="2">
    <source>
        <dbReference type="Pfam" id="PF13443"/>
    </source>
</evidence>
<protein>
    <submittedName>
        <fullName evidence="3">Predicted transcriptional regulator</fullName>
    </submittedName>
</protein>
<dbReference type="GO" id="GO:0003677">
    <property type="term" value="F:DNA binding"/>
    <property type="evidence" value="ECO:0007669"/>
    <property type="project" value="InterPro"/>
</dbReference>
<dbReference type="InterPro" id="IPR010982">
    <property type="entry name" value="Lambda_DNA-bd_dom_sf"/>
</dbReference>
<dbReference type="SUPFAM" id="SSF50129">
    <property type="entry name" value="GroES-like"/>
    <property type="match status" value="1"/>
</dbReference>
<reference evidence="3 4" key="1">
    <citation type="submission" date="2012-10" db="EMBL/GenBank/DDBJ databases">
        <title>Draft Genome Sequence of Paenibacillus popilliae ATCC 14706T.</title>
        <authorList>
            <person name="Iiyama K."/>
            <person name="Mori K."/>
            <person name="Mon H."/>
            <person name="Chieda Y."/>
            <person name="Lee J.M."/>
            <person name="Kusakabe T."/>
            <person name="Tashiro K."/>
            <person name="Asano S."/>
            <person name="Yasunaga-Aoki C."/>
            <person name="Shimizu S."/>
        </authorList>
    </citation>
    <scope>NUCLEOTIDE SEQUENCE [LARGE SCALE GENOMIC DNA]</scope>
    <source>
        <strain evidence="3 4">ATCC 14706</strain>
    </source>
</reference>
<dbReference type="Pfam" id="PF08240">
    <property type="entry name" value="ADH_N"/>
    <property type="match status" value="1"/>
</dbReference>
<keyword evidence="4" id="KW-1185">Reference proteome</keyword>
<dbReference type="Gene3D" id="3.90.180.10">
    <property type="entry name" value="Medium-chain alcohol dehydrogenases, catalytic domain"/>
    <property type="match status" value="1"/>
</dbReference>
<dbReference type="EMBL" id="BALG01000294">
    <property type="protein sequence ID" value="GAC43994.1"/>
    <property type="molecule type" value="Genomic_DNA"/>
</dbReference>
<dbReference type="InterPro" id="IPR013154">
    <property type="entry name" value="ADH-like_N"/>
</dbReference>
<proteinExistence type="predicted"/>
<sequence>MANISILKNGKAKSIRFSPLEAICKTLDCQPGDILEYKCDEDTQEIPRIGENEILIKVSYTSVNDADIKTRLGNKGKGNFPLIFGLDVAGVIEEVPHNSNFSKGERVIYFPKNGSYVNIGRKFPNFIGRLQHIPHS</sequence>
<organism evidence="3 4">
    <name type="scientific">Paenibacillus popilliae ATCC 14706</name>
    <dbReference type="NCBI Taxonomy" id="1212764"/>
    <lineage>
        <taxon>Bacteria</taxon>
        <taxon>Bacillati</taxon>
        <taxon>Bacillota</taxon>
        <taxon>Bacilli</taxon>
        <taxon>Bacillales</taxon>
        <taxon>Paenibacillaceae</taxon>
        <taxon>Paenibacillus</taxon>
    </lineage>
</organism>
<feature type="domain" description="Alcohol dehydrogenase-like N-terminal" evidence="1">
    <location>
        <begin position="50"/>
        <end position="109"/>
    </location>
</feature>
<dbReference type="Pfam" id="PF13443">
    <property type="entry name" value="HTH_26"/>
    <property type="match status" value="1"/>
</dbReference>
<gene>
    <name evidence="3" type="ORF">PPOP_3394</name>
</gene>
<dbReference type="SUPFAM" id="SSF47413">
    <property type="entry name" value="lambda repressor-like DNA-binding domains"/>
    <property type="match status" value="1"/>
</dbReference>
<accession>M9M4H6</accession>
<evidence type="ECO:0000313" key="4">
    <source>
        <dbReference type="Proteomes" id="UP000029453"/>
    </source>
</evidence>
<evidence type="ECO:0000259" key="1">
    <source>
        <dbReference type="Pfam" id="PF08240"/>
    </source>
</evidence>
<name>M9M4H6_PAEPP</name>
<dbReference type="PANTHER" id="PTHR37301">
    <property type="entry name" value="DNA-BINDING PROTEIN-RELATED"/>
    <property type="match status" value="1"/>
</dbReference>
<dbReference type="InterPro" id="IPR011032">
    <property type="entry name" value="GroES-like_sf"/>
</dbReference>
<evidence type="ECO:0000313" key="3">
    <source>
        <dbReference type="EMBL" id="GAC43994.1"/>
    </source>
</evidence>
<dbReference type="InterPro" id="IPR001387">
    <property type="entry name" value="Cro/C1-type_HTH"/>
</dbReference>
<dbReference type="PANTHER" id="PTHR37301:SF1">
    <property type="entry name" value="DNA-BINDING PROTEIN"/>
    <property type="match status" value="1"/>
</dbReference>